<evidence type="ECO:0000256" key="11">
    <source>
        <dbReference type="ARBA" id="ARBA00068150"/>
    </source>
</evidence>
<evidence type="ECO:0000256" key="3">
    <source>
        <dbReference type="ARBA" id="ARBA00012438"/>
    </source>
</evidence>
<feature type="transmembrane region" description="Helical" evidence="13">
    <location>
        <begin position="92"/>
        <end position="114"/>
    </location>
</feature>
<dbReference type="Pfam" id="PF02518">
    <property type="entry name" value="HATPase_c"/>
    <property type="match status" value="1"/>
</dbReference>
<feature type="domain" description="Response regulatory" evidence="15">
    <location>
        <begin position="453"/>
        <end position="571"/>
    </location>
</feature>
<comment type="subunit">
    <text evidence="10">At low DSF concentrations, interacts with RpfF.</text>
</comment>
<organism evidence="16 17">
    <name type="scientific">Pseudofulvimonas gallinarii</name>
    <dbReference type="NCBI Taxonomy" id="634155"/>
    <lineage>
        <taxon>Bacteria</taxon>
        <taxon>Pseudomonadati</taxon>
        <taxon>Pseudomonadota</taxon>
        <taxon>Gammaproteobacteria</taxon>
        <taxon>Lysobacterales</taxon>
        <taxon>Rhodanobacteraceae</taxon>
        <taxon>Pseudofulvimonas</taxon>
    </lineage>
</organism>
<name>A0A4S3KYT6_9GAMM</name>
<feature type="transmembrane region" description="Helical" evidence="13">
    <location>
        <begin position="49"/>
        <end position="72"/>
    </location>
</feature>
<dbReference type="PANTHER" id="PTHR45339:SF5">
    <property type="entry name" value="HISTIDINE KINASE"/>
    <property type="match status" value="1"/>
</dbReference>
<evidence type="ECO:0000256" key="2">
    <source>
        <dbReference type="ARBA" id="ARBA00004429"/>
    </source>
</evidence>
<feature type="modified residue" description="4-aspartylphosphate" evidence="12">
    <location>
        <position position="502"/>
    </location>
</feature>
<evidence type="ECO:0000256" key="6">
    <source>
        <dbReference type="ARBA" id="ARBA00022741"/>
    </source>
</evidence>
<dbReference type="Gene3D" id="1.20.120.160">
    <property type="entry name" value="HPT domain"/>
    <property type="match status" value="1"/>
</dbReference>
<feature type="transmembrane region" description="Helical" evidence="13">
    <location>
        <begin position="22"/>
        <end position="42"/>
    </location>
</feature>
<evidence type="ECO:0000259" key="14">
    <source>
        <dbReference type="PROSITE" id="PS50109"/>
    </source>
</evidence>
<dbReference type="OrthoDB" id="9797243at2"/>
<dbReference type="SMART" id="SM00387">
    <property type="entry name" value="HATPase_c"/>
    <property type="match status" value="1"/>
</dbReference>
<dbReference type="Pfam" id="PF00512">
    <property type="entry name" value="HisKA"/>
    <property type="match status" value="1"/>
</dbReference>
<dbReference type="FunFam" id="3.30.565.10:FF:000010">
    <property type="entry name" value="Sensor histidine kinase RcsC"/>
    <property type="match status" value="1"/>
</dbReference>
<dbReference type="GO" id="GO:0000155">
    <property type="term" value="F:phosphorelay sensor kinase activity"/>
    <property type="evidence" value="ECO:0007669"/>
    <property type="project" value="InterPro"/>
</dbReference>
<evidence type="ECO:0000256" key="8">
    <source>
        <dbReference type="ARBA" id="ARBA00022840"/>
    </source>
</evidence>
<comment type="subcellular location">
    <subcellularLocation>
        <location evidence="2">Cell inner membrane</location>
        <topology evidence="2">Multi-pass membrane protein</topology>
    </subcellularLocation>
</comment>
<evidence type="ECO:0000256" key="9">
    <source>
        <dbReference type="ARBA" id="ARBA00023012"/>
    </source>
</evidence>
<feature type="domain" description="Histidine kinase" evidence="14">
    <location>
        <begin position="196"/>
        <end position="417"/>
    </location>
</feature>
<dbReference type="InterPro" id="IPR003661">
    <property type="entry name" value="HisK_dim/P_dom"/>
</dbReference>
<dbReference type="FunFam" id="1.10.287.130:FF:000002">
    <property type="entry name" value="Two-component osmosensing histidine kinase"/>
    <property type="match status" value="1"/>
</dbReference>
<dbReference type="CDD" id="cd17546">
    <property type="entry name" value="REC_hyHK_CKI1_RcsC-like"/>
    <property type="match status" value="1"/>
</dbReference>
<dbReference type="SUPFAM" id="SSF52172">
    <property type="entry name" value="CheY-like"/>
    <property type="match status" value="1"/>
</dbReference>
<dbReference type="GO" id="GO:0005886">
    <property type="term" value="C:plasma membrane"/>
    <property type="evidence" value="ECO:0007669"/>
    <property type="project" value="UniProtKB-SubCell"/>
</dbReference>
<sequence length="718" mass="77746">MGMLSGMMERLQGRLDSEHEQAIVRIAITALFLVYLGGAATFDTHAHSALFKALLVVLAESVIGIAVIAAILRRPAVSYPRRFVGMFADYGSISALMLLLGELTAPLYVILMWVTIGNGLRYGTRFLYYAIAMAASGFTLVILLTPYWLANKAMAWGLLVGLVAIPMYLSSLLTSLTRATEQARQASAAKSRFLANMSHEFRTPLNGIVGMSGLLATTRLSPEQRECAEVIETSAKSLLALVEDVLDISAIEAGKLHLKNAHFSVRALVRSVSTMIRPGTADKHLGFDAHVAEGVPDMLEGDPGHLRQVLLNLLNNAVKFTDQGGIVLAVSQLDSPDGRAWLRFSVHDTGIGIAEEVQSRVFEAFEQGDGELNRRFGGTGLGTTIAKNLTEAMGGRIAFESREGAGSHFWIDLPFQLVPTVAPAASAPADDANKVIAFDDPFVRHRARVRPMRILAADDQVTNQAVLRRVLEKAGHQATVLGSGEAVLDALEQEDFQIAILDLHMPDLSGIDVLRQARVMQAGQARRTQFIVLSADVTPESIRACEQAGVACFLPKPVVTARLLDVIAELATGTVSQDAGQIEAARVPTTEVDLDVLRDLRDLDMTRPELADYVEQCRRDMVRCMDELDRVVAARDWAGFREFAHALKGVAGNLGLAGFAANVGDAMRLPEWRLGREARSTLDAMQTELERLGPTIARLPELAMQGGAADDVDHDSTG</sequence>
<evidence type="ECO:0000256" key="7">
    <source>
        <dbReference type="ARBA" id="ARBA00022777"/>
    </source>
</evidence>
<dbReference type="PROSITE" id="PS50110">
    <property type="entry name" value="RESPONSE_REGULATORY"/>
    <property type="match status" value="1"/>
</dbReference>
<keyword evidence="17" id="KW-1185">Reference proteome</keyword>
<dbReference type="InterPro" id="IPR008207">
    <property type="entry name" value="Sig_transdc_His_kin_Hpt_dom"/>
</dbReference>
<dbReference type="InterPro" id="IPR001789">
    <property type="entry name" value="Sig_transdc_resp-reg_receiver"/>
</dbReference>
<feature type="transmembrane region" description="Helical" evidence="13">
    <location>
        <begin position="126"/>
        <end position="149"/>
    </location>
</feature>
<dbReference type="InterPro" id="IPR005467">
    <property type="entry name" value="His_kinase_dom"/>
</dbReference>
<dbReference type="EMBL" id="SMAF01000021">
    <property type="protein sequence ID" value="TCS94508.1"/>
    <property type="molecule type" value="Genomic_DNA"/>
</dbReference>
<dbReference type="InterPro" id="IPR036097">
    <property type="entry name" value="HisK_dim/P_sf"/>
</dbReference>
<dbReference type="InterPro" id="IPR004358">
    <property type="entry name" value="Sig_transdc_His_kin-like_C"/>
</dbReference>
<feature type="transmembrane region" description="Helical" evidence="13">
    <location>
        <begin position="155"/>
        <end position="176"/>
    </location>
</feature>
<dbReference type="CDD" id="cd00082">
    <property type="entry name" value="HisKA"/>
    <property type="match status" value="1"/>
</dbReference>
<dbReference type="InterPro" id="IPR036890">
    <property type="entry name" value="HATPase_C_sf"/>
</dbReference>
<dbReference type="PROSITE" id="PS50109">
    <property type="entry name" value="HIS_KIN"/>
    <property type="match status" value="1"/>
</dbReference>
<dbReference type="SMART" id="SM00388">
    <property type="entry name" value="HisKA"/>
    <property type="match status" value="1"/>
</dbReference>
<comment type="caution">
    <text evidence="16">The sequence shown here is derived from an EMBL/GenBank/DDBJ whole genome shotgun (WGS) entry which is preliminary data.</text>
</comment>
<dbReference type="RefSeq" id="WP_123521511.1">
    <property type="nucleotide sequence ID" value="NZ_JBHLWF010000081.1"/>
</dbReference>
<evidence type="ECO:0000256" key="5">
    <source>
        <dbReference type="ARBA" id="ARBA00022679"/>
    </source>
</evidence>
<evidence type="ECO:0000256" key="4">
    <source>
        <dbReference type="ARBA" id="ARBA00022553"/>
    </source>
</evidence>
<dbReference type="SUPFAM" id="SSF47384">
    <property type="entry name" value="Homodimeric domain of signal transducing histidine kinase"/>
    <property type="match status" value="1"/>
</dbReference>
<protein>
    <recommendedName>
        <fullName evidence="11">Sensory/regulatory protein RpfC</fullName>
        <ecNumber evidence="3">2.7.13.3</ecNumber>
    </recommendedName>
</protein>
<keyword evidence="9" id="KW-0902">Two-component regulatory system</keyword>
<reference evidence="16 17" key="1">
    <citation type="submission" date="2019-03" db="EMBL/GenBank/DDBJ databases">
        <title>Genomic Encyclopedia of Type Strains, Phase IV (KMG-IV): sequencing the most valuable type-strain genomes for metagenomic binning, comparative biology and taxonomic classification.</title>
        <authorList>
            <person name="Goeker M."/>
        </authorList>
    </citation>
    <scope>NUCLEOTIDE SEQUENCE [LARGE SCALE GENOMIC DNA]</scope>
    <source>
        <strain evidence="16 17">DSM 21944</strain>
    </source>
</reference>
<keyword evidence="13" id="KW-0812">Transmembrane</keyword>
<dbReference type="InterPro" id="IPR036641">
    <property type="entry name" value="HPT_dom_sf"/>
</dbReference>
<proteinExistence type="predicted"/>
<keyword evidence="13" id="KW-0472">Membrane</keyword>
<evidence type="ECO:0000313" key="16">
    <source>
        <dbReference type="EMBL" id="TCS94508.1"/>
    </source>
</evidence>
<dbReference type="Pfam" id="PF01627">
    <property type="entry name" value="Hpt"/>
    <property type="match status" value="1"/>
</dbReference>
<accession>A0A4S3KYT6</accession>
<dbReference type="SMART" id="SM00448">
    <property type="entry name" value="REC"/>
    <property type="match status" value="1"/>
</dbReference>
<dbReference type="AlphaFoldDB" id="A0A4S3KYT6"/>
<evidence type="ECO:0000256" key="12">
    <source>
        <dbReference type="PROSITE-ProRule" id="PRU00169"/>
    </source>
</evidence>
<keyword evidence="7 16" id="KW-0418">Kinase</keyword>
<dbReference type="Pfam" id="PF00072">
    <property type="entry name" value="Response_reg"/>
    <property type="match status" value="1"/>
</dbReference>
<evidence type="ECO:0000256" key="10">
    <source>
        <dbReference type="ARBA" id="ARBA00064003"/>
    </source>
</evidence>
<dbReference type="InterPro" id="IPR011006">
    <property type="entry name" value="CheY-like_superfamily"/>
</dbReference>
<evidence type="ECO:0000256" key="13">
    <source>
        <dbReference type="SAM" id="Phobius"/>
    </source>
</evidence>
<dbReference type="Gene3D" id="1.10.287.130">
    <property type="match status" value="1"/>
</dbReference>
<comment type="catalytic activity">
    <reaction evidence="1">
        <text>ATP + protein L-histidine = ADP + protein N-phospho-L-histidine.</text>
        <dbReference type="EC" id="2.7.13.3"/>
    </reaction>
</comment>
<keyword evidence="8" id="KW-0067">ATP-binding</keyword>
<dbReference type="CDD" id="cd16922">
    <property type="entry name" value="HATPase_EvgS-ArcB-TorS-like"/>
    <property type="match status" value="1"/>
</dbReference>
<keyword evidence="6" id="KW-0547">Nucleotide-binding</keyword>
<dbReference type="Gene3D" id="3.40.50.2300">
    <property type="match status" value="1"/>
</dbReference>
<keyword evidence="5" id="KW-0808">Transferase</keyword>
<keyword evidence="4 12" id="KW-0597">Phosphoprotein</keyword>
<dbReference type="PANTHER" id="PTHR45339">
    <property type="entry name" value="HYBRID SIGNAL TRANSDUCTION HISTIDINE KINASE J"/>
    <property type="match status" value="1"/>
</dbReference>
<gene>
    <name evidence="16" type="ORF">EDC25_12127</name>
</gene>
<keyword evidence="13" id="KW-1133">Transmembrane helix</keyword>
<dbReference type="EC" id="2.7.13.3" evidence="3"/>
<dbReference type="Proteomes" id="UP000294599">
    <property type="component" value="Unassembled WGS sequence"/>
</dbReference>
<dbReference type="SUPFAM" id="SSF47226">
    <property type="entry name" value="Histidine-containing phosphotransfer domain, HPT domain"/>
    <property type="match status" value="1"/>
</dbReference>
<evidence type="ECO:0000259" key="15">
    <source>
        <dbReference type="PROSITE" id="PS50110"/>
    </source>
</evidence>
<evidence type="ECO:0000256" key="1">
    <source>
        <dbReference type="ARBA" id="ARBA00000085"/>
    </source>
</evidence>
<dbReference type="PRINTS" id="PR00344">
    <property type="entry name" value="BCTRLSENSOR"/>
</dbReference>
<dbReference type="Gene3D" id="3.30.565.10">
    <property type="entry name" value="Histidine kinase-like ATPase, C-terminal domain"/>
    <property type="match status" value="1"/>
</dbReference>
<dbReference type="InterPro" id="IPR003594">
    <property type="entry name" value="HATPase_dom"/>
</dbReference>
<dbReference type="GO" id="GO:0005524">
    <property type="term" value="F:ATP binding"/>
    <property type="evidence" value="ECO:0007669"/>
    <property type="project" value="UniProtKB-KW"/>
</dbReference>
<dbReference type="SUPFAM" id="SSF55874">
    <property type="entry name" value="ATPase domain of HSP90 chaperone/DNA topoisomerase II/histidine kinase"/>
    <property type="match status" value="1"/>
</dbReference>
<evidence type="ECO:0000313" key="17">
    <source>
        <dbReference type="Proteomes" id="UP000294599"/>
    </source>
</evidence>